<feature type="domain" description="SRP54-type proteins GTP-binding" evidence="15">
    <location>
        <begin position="162"/>
        <end position="353"/>
    </location>
</feature>
<keyword evidence="9" id="KW-0342">GTP-binding</keyword>
<evidence type="ECO:0000256" key="13">
    <source>
        <dbReference type="ARBA" id="ARBA00030866"/>
    </source>
</evidence>
<keyword evidence="5" id="KW-1003">Cell membrane</keyword>
<comment type="similarity">
    <text evidence="2">Belongs to the GTP-binding SRP family.</text>
</comment>
<keyword evidence="17" id="KW-1185">Reference proteome</keyword>
<evidence type="ECO:0000256" key="11">
    <source>
        <dbReference type="ARBA" id="ARBA00023225"/>
    </source>
</evidence>
<evidence type="ECO:0000256" key="9">
    <source>
        <dbReference type="ARBA" id="ARBA00023134"/>
    </source>
</evidence>
<keyword evidence="16" id="KW-0969">Cilium</keyword>
<evidence type="ECO:0000256" key="1">
    <source>
        <dbReference type="ARBA" id="ARBA00004413"/>
    </source>
</evidence>
<protein>
    <recommendedName>
        <fullName evidence="3">Flagellar biosynthesis protein FlhF</fullName>
    </recommendedName>
    <alternativeName>
        <fullName evidence="13">Flagella-associated GTP-binding protein</fullName>
    </alternativeName>
</protein>
<dbReference type="CDD" id="cd17873">
    <property type="entry name" value="FlhF"/>
    <property type="match status" value="1"/>
</dbReference>
<dbReference type="RefSeq" id="WP_168004621.1">
    <property type="nucleotide sequence ID" value="NZ_JAATHJ010000002.1"/>
</dbReference>
<evidence type="ECO:0000256" key="2">
    <source>
        <dbReference type="ARBA" id="ARBA00008531"/>
    </source>
</evidence>
<dbReference type="PANTHER" id="PTHR43134">
    <property type="entry name" value="SIGNAL RECOGNITION PARTICLE RECEPTOR SUBUNIT ALPHA"/>
    <property type="match status" value="1"/>
</dbReference>
<organism evidence="16 17">
    <name type="scientific">Alkalicoccus luteus</name>
    <dbReference type="NCBI Taxonomy" id="1237094"/>
    <lineage>
        <taxon>Bacteria</taxon>
        <taxon>Bacillati</taxon>
        <taxon>Bacillota</taxon>
        <taxon>Bacilli</taxon>
        <taxon>Bacillales</taxon>
        <taxon>Bacillaceae</taxon>
        <taxon>Alkalicoccus</taxon>
    </lineage>
</organism>
<dbReference type="SUPFAM" id="SSF52540">
    <property type="entry name" value="P-loop containing nucleoside triphosphate hydrolases"/>
    <property type="match status" value="1"/>
</dbReference>
<evidence type="ECO:0000256" key="10">
    <source>
        <dbReference type="ARBA" id="ARBA00023136"/>
    </source>
</evidence>
<evidence type="ECO:0000256" key="8">
    <source>
        <dbReference type="ARBA" id="ARBA00022927"/>
    </source>
</evidence>
<name>A0A969PLD6_9BACI</name>
<keyword evidence="16" id="KW-0966">Cell projection</keyword>
<dbReference type="Gene3D" id="1.20.120.1380">
    <property type="entry name" value="Flagellar FlhF biosynthesis protein, N domain"/>
    <property type="match status" value="1"/>
</dbReference>
<evidence type="ECO:0000259" key="15">
    <source>
        <dbReference type="SMART" id="SM00962"/>
    </source>
</evidence>
<sequence length="358" mass="39453">MRVKKYTAPSMSEAMVRVKQDLGVHAVILHSRKRKTGGIFGFLSKTIVEVTAAHDPEPAGMKPQTAAKSIHSSNYPAMKLPTSSDRQEDSANMAISSPDPVSFWLKRLYKAGLGETETEKVKEKLFRIWYSSEEEPEAHALERAVKEAVSELLPPPVQAVKARYIQVFGPTGVGKTTTLAKLAAKTVLQDKKSAAFITADTYRIAAVEQLKTYAELLEIPVGVAYSAEDIQKFRDQFSDYDHVFIDTAGRNYRNKHYVNQLQDILGDDSDTERHLVLSATSKLEDMEAVVSQFSHALPDSLILTKLDETVSAGAAISIACSAGIPVSVMATGQNVPDDLQNAERSLLTERLLDWRNES</sequence>
<dbReference type="GO" id="GO:0006614">
    <property type="term" value="P:SRP-dependent cotranslational protein targeting to membrane"/>
    <property type="evidence" value="ECO:0007669"/>
    <property type="project" value="InterPro"/>
</dbReference>
<evidence type="ECO:0000256" key="14">
    <source>
        <dbReference type="SAM" id="MobiDB-lite"/>
    </source>
</evidence>
<dbReference type="FunFam" id="3.40.50.300:FF:000695">
    <property type="entry name" value="Flagellar biosynthesis regulator FlhF"/>
    <property type="match status" value="1"/>
</dbReference>
<dbReference type="GO" id="GO:0044781">
    <property type="term" value="P:bacterial-type flagellum organization"/>
    <property type="evidence" value="ECO:0007669"/>
    <property type="project" value="UniProtKB-KW"/>
</dbReference>
<comment type="caution">
    <text evidence="16">The sequence shown here is derived from an EMBL/GenBank/DDBJ whole genome shotgun (WGS) entry which is preliminary data.</text>
</comment>
<dbReference type="GO" id="GO:0015031">
    <property type="term" value="P:protein transport"/>
    <property type="evidence" value="ECO:0007669"/>
    <property type="project" value="UniProtKB-KW"/>
</dbReference>
<proteinExistence type="inferred from homology"/>
<dbReference type="Proteomes" id="UP000752012">
    <property type="component" value="Unassembled WGS sequence"/>
</dbReference>
<keyword evidence="8" id="KW-0653">Protein transport</keyword>
<accession>A0A969PLD6</accession>
<dbReference type="Gene3D" id="3.40.50.300">
    <property type="entry name" value="P-loop containing nucleotide triphosphate hydrolases"/>
    <property type="match status" value="1"/>
</dbReference>
<evidence type="ECO:0000256" key="6">
    <source>
        <dbReference type="ARBA" id="ARBA00022741"/>
    </source>
</evidence>
<dbReference type="GO" id="GO:0005047">
    <property type="term" value="F:signal recognition particle binding"/>
    <property type="evidence" value="ECO:0007669"/>
    <property type="project" value="TreeGrafter"/>
</dbReference>
<keyword evidence="11" id="KW-1006">Bacterial flagellum protein export</keyword>
<reference evidence="16 17" key="1">
    <citation type="submission" date="2020-03" db="EMBL/GenBank/DDBJ databases">
        <title>Assessment of the enzymatic potential of alkaline-tolerant lipase obtained from Bacillus luteus H11 (technogenic soil) for the bioremediation of saline soils contaminated with petroleum substances.</title>
        <authorList>
            <person name="Kalwasinska A."/>
        </authorList>
    </citation>
    <scope>NUCLEOTIDE SEQUENCE [LARGE SCALE GENOMIC DNA]</scope>
    <source>
        <strain evidence="16 17">H11</strain>
    </source>
</reference>
<feature type="compositionally biased region" description="Polar residues" evidence="14">
    <location>
        <begin position="66"/>
        <end position="75"/>
    </location>
</feature>
<keyword evidence="16" id="KW-0282">Flagellum</keyword>
<feature type="region of interest" description="Disordered" evidence="14">
    <location>
        <begin position="56"/>
        <end position="75"/>
    </location>
</feature>
<evidence type="ECO:0000313" key="16">
    <source>
        <dbReference type="EMBL" id="NJP36335.1"/>
    </source>
</evidence>
<keyword evidence="7" id="KW-1005">Bacterial flagellum biogenesis</keyword>
<dbReference type="SMART" id="SM00962">
    <property type="entry name" value="SRP54"/>
    <property type="match status" value="1"/>
</dbReference>
<evidence type="ECO:0000313" key="17">
    <source>
        <dbReference type="Proteomes" id="UP000752012"/>
    </source>
</evidence>
<dbReference type="InterPro" id="IPR047040">
    <property type="entry name" value="FlhF__GTPase_dom"/>
</dbReference>
<comment type="function">
    <text evidence="12">Necessary for flagellar biosynthesis. May be involved in translocation of the flagellum.</text>
</comment>
<keyword evidence="10" id="KW-0472">Membrane</keyword>
<evidence type="ECO:0000256" key="7">
    <source>
        <dbReference type="ARBA" id="ARBA00022795"/>
    </source>
</evidence>
<comment type="subcellular location">
    <subcellularLocation>
        <location evidence="1">Cell membrane</location>
        <topology evidence="1">Peripheral membrane protein</topology>
        <orientation evidence="1">Cytoplasmic side</orientation>
    </subcellularLocation>
</comment>
<dbReference type="AlphaFoldDB" id="A0A969PLD6"/>
<gene>
    <name evidence="16" type="ORF">HCN83_01895</name>
</gene>
<dbReference type="GO" id="GO:0005886">
    <property type="term" value="C:plasma membrane"/>
    <property type="evidence" value="ECO:0007669"/>
    <property type="project" value="UniProtKB-SubCell"/>
</dbReference>
<dbReference type="GO" id="GO:0003924">
    <property type="term" value="F:GTPase activity"/>
    <property type="evidence" value="ECO:0007669"/>
    <property type="project" value="InterPro"/>
</dbReference>
<keyword evidence="6" id="KW-0547">Nucleotide-binding</keyword>
<evidence type="ECO:0000256" key="3">
    <source>
        <dbReference type="ARBA" id="ARBA00014919"/>
    </source>
</evidence>
<keyword evidence="4" id="KW-0813">Transport</keyword>
<dbReference type="Pfam" id="PF00448">
    <property type="entry name" value="SRP54"/>
    <property type="match status" value="1"/>
</dbReference>
<dbReference type="GO" id="GO:0005525">
    <property type="term" value="F:GTP binding"/>
    <property type="evidence" value="ECO:0007669"/>
    <property type="project" value="UniProtKB-KW"/>
</dbReference>
<dbReference type="EMBL" id="JAATHJ010000002">
    <property type="protein sequence ID" value="NJP36335.1"/>
    <property type="molecule type" value="Genomic_DNA"/>
</dbReference>
<dbReference type="InterPro" id="IPR027417">
    <property type="entry name" value="P-loop_NTPase"/>
</dbReference>
<evidence type="ECO:0000256" key="5">
    <source>
        <dbReference type="ARBA" id="ARBA00022475"/>
    </source>
</evidence>
<evidence type="ECO:0000256" key="4">
    <source>
        <dbReference type="ARBA" id="ARBA00022448"/>
    </source>
</evidence>
<dbReference type="PANTHER" id="PTHR43134:SF3">
    <property type="entry name" value="FLAGELLAR BIOSYNTHESIS PROTEIN FLHF"/>
    <property type="match status" value="1"/>
</dbReference>
<evidence type="ECO:0000256" key="12">
    <source>
        <dbReference type="ARBA" id="ARBA00025337"/>
    </source>
</evidence>
<dbReference type="InterPro" id="IPR000897">
    <property type="entry name" value="SRP54_GTPase_dom"/>
</dbReference>